<dbReference type="RefSeq" id="WP_277730812.1">
    <property type="nucleotide sequence ID" value="NZ_CP120733.1"/>
</dbReference>
<accession>A0ABY8EDH0</accession>
<proteinExistence type="predicted"/>
<gene>
    <name evidence="2" type="ORF">P4S50_10885</name>
</gene>
<dbReference type="Pfam" id="PF09084">
    <property type="entry name" value="NMT1"/>
    <property type="match status" value="1"/>
</dbReference>
<evidence type="ECO:0000313" key="2">
    <source>
        <dbReference type="EMBL" id="WFD08895.1"/>
    </source>
</evidence>
<name>A0ABY8EDH0_9FIRM</name>
<dbReference type="InterPro" id="IPR015168">
    <property type="entry name" value="SsuA/THI5"/>
</dbReference>
<dbReference type="Proteomes" id="UP001222800">
    <property type="component" value="Chromosome"/>
</dbReference>
<protein>
    <submittedName>
        <fullName evidence="2">ABC transporter substrate-binding protein</fullName>
    </submittedName>
</protein>
<sequence length="329" mass="36875">MRKILSLIVSIIMILVLTVGCTNTNEEVKKESKSLDIKVATPAGTPTLSMIKMFKENPSIGDNISVSYESVKATDILTSKILSKEADIFIVPTNLAANLYNKDSGYKIAASTVWGTFYLVGNEEISNWEDLKGKEIDMIGRGLTPDAIFRYLLTKNNIDPDKDVKLNYFGGASELATNFISGKSNLSLMPEPMLTKVLTKRHNSKVVIDLQEEWQIATKLDSSYPQASIIVSEELIKKNPDAVKTFLSEYEKSINWMNENPSEAGKYYEELDMGINKVIIEKSIKRCNIKYVSANDAKEAIDKYLNVLFEYNPKLVGGKLVDEDCYFTK</sequence>
<dbReference type="SUPFAM" id="SSF53850">
    <property type="entry name" value="Periplasmic binding protein-like II"/>
    <property type="match status" value="1"/>
</dbReference>
<dbReference type="PROSITE" id="PS51257">
    <property type="entry name" value="PROKAR_LIPOPROTEIN"/>
    <property type="match status" value="1"/>
</dbReference>
<dbReference type="PANTHER" id="PTHR30024:SF46">
    <property type="entry name" value="ABC TRANSPORTER, SUBSTRATE-BINDING LIPOPROTEIN"/>
    <property type="match status" value="1"/>
</dbReference>
<dbReference type="Gene3D" id="3.40.190.10">
    <property type="entry name" value="Periplasmic binding protein-like II"/>
    <property type="match status" value="2"/>
</dbReference>
<evidence type="ECO:0000313" key="3">
    <source>
        <dbReference type="Proteomes" id="UP001222800"/>
    </source>
</evidence>
<dbReference type="InterPro" id="IPR027024">
    <property type="entry name" value="UCP027386_ABC_sbc_TM0202"/>
</dbReference>
<organism evidence="2 3">
    <name type="scientific">Tepidibacter hydrothermalis</name>
    <dbReference type="NCBI Taxonomy" id="3036126"/>
    <lineage>
        <taxon>Bacteria</taxon>
        <taxon>Bacillati</taxon>
        <taxon>Bacillota</taxon>
        <taxon>Clostridia</taxon>
        <taxon>Peptostreptococcales</taxon>
        <taxon>Peptostreptococcaceae</taxon>
        <taxon>Tepidibacter</taxon>
    </lineage>
</organism>
<feature type="domain" description="SsuA/THI5-like" evidence="1">
    <location>
        <begin position="111"/>
        <end position="264"/>
    </location>
</feature>
<dbReference type="PIRSF" id="PIRSF027386">
    <property type="entry name" value="UCP027386_ABC_sbc_TM0202"/>
    <property type="match status" value="1"/>
</dbReference>
<evidence type="ECO:0000259" key="1">
    <source>
        <dbReference type="Pfam" id="PF09084"/>
    </source>
</evidence>
<reference evidence="2 3" key="1">
    <citation type="submission" date="2023-03" db="EMBL/GenBank/DDBJ databases">
        <title>Complete genome sequence of Tepidibacter sp. SWIR-1, isolated from a deep-sea hydrothermal vent.</title>
        <authorList>
            <person name="Li X."/>
        </authorList>
    </citation>
    <scope>NUCLEOTIDE SEQUENCE [LARGE SCALE GENOMIC DNA]</scope>
    <source>
        <strain evidence="2 3">SWIR-1</strain>
    </source>
</reference>
<keyword evidence="3" id="KW-1185">Reference proteome</keyword>
<dbReference type="EMBL" id="CP120733">
    <property type="protein sequence ID" value="WFD08895.1"/>
    <property type="molecule type" value="Genomic_DNA"/>
</dbReference>
<dbReference type="PANTHER" id="PTHR30024">
    <property type="entry name" value="ALIPHATIC SULFONATES-BINDING PROTEIN-RELATED"/>
    <property type="match status" value="1"/>
</dbReference>